<reference evidence="2 3" key="1">
    <citation type="submission" date="2019-11" db="EMBL/GenBank/DDBJ databases">
        <title>Type strains purchased from KCTC, JCM and DSMZ.</title>
        <authorList>
            <person name="Lu H."/>
        </authorList>
    </citation>
    <scope>NUCLEOTIDE SEQUENCE [LARGE SCALE GENOMIC DNA]</scope>
    <source>
        <strain evidence="2 3">KCTC 22382</strain>
    </source>
</reference>
<gene>
    <name evidence="2" type="ORF">GM676_17315</name>
</gene>
<organism evidence="2 3">
    <name type="scientific">Duganella radicis</name>
    <dbReference type="NCBI Taxonomy" id="551988"/>
    <lineage>
        <taxon>Bacteria</taxon>
        <taxon>Pseudomonadati</taxon>
        <taxon>Pseudomonadota</taxon>
        <taxon>Betaproteobacteria</taxon>
        <taxon>Burkholderiales</taxon>
        <taxon>Oxalobacteraceae</taxon>
        <taxon>Telluria group</taxon>
        <taxon>Duganella</taxon>
    </lineage>
</organism>
<protein>
    <submittedName>
        <fullName evidence="2">Glycine zipper family protein</fullName>
    </submittedName>
</protein>
<keyword evidence="3" id="KW-1185">Reference proteome</keyword>
<evidence type="ECO:0000313" key="3">
    <source>
        <dbReference type="Proteomes" id="UP000475582"/>
    </source>
</evidence>
<sequence length="298" mass="31573">MAMSAFEFKTPTNNKPGSRQDVISHQMPARAFFFIIVEEVGKDGFLVRKVYASPASPYLSSMNLSPLAQLSQVQPEKYGLMPKQWGAPPTVAEHVMGNHASSYVSSSSIFPQGSPRFDGRSVFIDIAKAKASGARLVSTQEILASLQAYKVQNPHLAKRIDKIAKYVADFDKEVLVHGEKIPAKAIFNPNSLKVAKIATGAGRVVQVLGIVLTAYDLKQASEKSFKAKSVKPISAEVIRQAGGWGGAVAGFKIGGVAGAALGIETGPGAVLTGLVGGLIFGTAGYFGADWVADHIDKN</sequence>
<feature type="region of interest" description="Disordered" evidence="1">
    <location>
        <begin position="1"/>
        <end position="20"/>
    </location>
</feature>
<proteinExistence type="predicted"/>
<accession>A0A6L6PK74</accession>
<comment type="caution">
    <text evidence="2">The sequence shown here is derived from an EMBL/GenBank/DDBJ whole genome shotgun (WGS) entry which is preliminary data.</text>
</comment>
<dbReference type="EMBL" id="WNKY01000018">
    <property type="protein sequence ID" value="MTV39332.1"/>
    <property type="molecule type" value="Genomic_DNA"/>
</dbReference>
<dbReference type="AlphaFoldDB" id="A0A6L6PK74"/>
<name>A0A6L6PK74_9BURK</name>
<dbReference type="Proteomes" id="UP000475582">
    <property type="component" value="Unassembled WGS sequence"/>
</dbReference>
<evidence type="ECO:0000256" key="1">
    <source>
        <dbReference type="SAM" id="MobiDB-lite"/>
    </source>
</evidence>
<evidence type="ECO:0000313" key="2">
    <source>
        <dbReference type="EMBL" id="MTV39332.1"/>
    </source>
</evidence>
<feature type="compositionally biased region" description="Polar residues" evidence="1">
    <location>
        <begin position="10"/>
        <end position="20"/>
    </location>
</feature>
<dbReference type="OrthoDB" id="5916208at2"/>